<evidence type="ECO:0000313" key="1">
    <source>
        <dbReference type="EMBL" id="EKX32451.1"/>
    </source>
</evidence>
<keyword evidence="3" id="KW-1185">Reference proteome</keyword>
<sequence>MAFEICKGCKGILPVFSCLCISSFFAYSHSNCETQSGRALVEAQARQPQARSLFVSKISCNNRWEREDLSPDRRVQLGTTQTSWQGWGSSNDKKQTIKIEVDKSNPEAGVKEALLKARESEAIAKYLGTTESKQRAGITGDVEFVKMTGSELTLRLTGNFWHNRQMVFDDVAKFIKDALPAGVVQDVVIEDPQQLQGFAETSNDRERLTEEDLRKREAKGKNIYGEKLEGPAAQFKRKKAENQAKYEEEVKKQRELEGKGDAAQIKAIIEEKGLSDFFSGKGGQAMLDGKM</sequence>
<dbReference type="RefSeq" id="XP_005819431.1">
    <property type="nucleotide sequence ID" value="XM_005819374.1"/>
</dbReference>
<dbReference type="HOGENOM" id="CLU_957930_0_0_1"/>
<gene>
    <name evidence="1" type="ORF">GUITHDRAFT_148626</name>
</gene>
<dbReference type="GeneID" id="17289177"/>
<accession>L1I862</accession>
<evidence type="ECO:0000313" key="3">
    <source>
        <dbReference type="Proteomes" id="UP000011087"/>
    </source>
</evidence>
<dbReference type="KEGG" id="gtt:GUITHDRAFT_148626"/>
<dbReference type="PANTHER" id="PTHR36018:SF1">
    <property type="entry name" value="OS09G0481800 PROTEIN"/>
    <property type="match status" value="1"/>
</dbReference>
<evidence type="ECO:0000313" key="2">
    <source>
        <dbReference type="EnsemblProtists" id="EKX32451"/>
    </source>
</evidence>
<reference evidence="2" key="3">
    <citation type="submission" date="2015-06" db="UniProtKB">
        <authorList>
            <consortium name="EnsemblProtists"/>
        </authorList>
    </citation>
    <scope>IDENTIFICATION</scope>
</reference>
<reference evidence="1 3" key="1">
    <citation type="journal article" date="2012" name="Nature">
        <title>Algal genomes reveal evolutionary mosaicism and the fate of nucleomorphs.</title>
        <authorList>
            <consortium name="DOE Joint Genome Institute"/>
            <person name="Curtis B.A."/>
            <person name="Tanifuji G."/>
            <person name="Burki F."/>
            <person name="Gruber A."/>
            <person name="Irimia M."/>
            <person name="Maruyama S."/>
            <person name="Arias M.C."/>
            <person name="Ball S.G."/>
            <person name="Gile G.H."/>
            <person name="Hirakawa Y."/>
            <person name="Hopkins J.F."/>
            <person name="Kuo A."/>
            <person name="Rensing S.A."/>
            <person name="Schmutz J."/>
            <person name="Symeonidi A."/>
            <person name="Elias M."/>
            <person name="Eveleigh R.J."/>
            <person name="Herman E.K."/>
            <person name="Klute M.J."/>
            <person name="Nakayama T."/>
            <person name="Obornik M."/>
            <person name="Reyes-Prieto A."/>
            <person name="Armbrust E.V."/>
            <person name="Aves S.J."/>
            <person name="Beiko R.G."/>
            <person name="Coutinho P."/>
            <person name="Dacks J.B."/>
            <person name="Durnford D.G."/>
            <person name="Fast N.M."/>
            <person name="Green B.R."/>
            <person name="Grisdale C.J."/>
            <person name="Hempel F."/>
            <person name="Henrissat B."/>
            <person name="Hoppner M.P."/>
            <person name="Ishida K."/>
            <person name="Kim E."/>
            <person name="Koreny L."/>
            <person name="Kroth P.G."/>
            <person name="Liu Y."/>
            <person name="Malik S.B."/>
            <person name="Maier U.G."/>
            <person name="McRose D."/>
            <person name="Mock T."/>
            <person name="Neilson J.A."/>
            <person name="Onodera N.T."/>
            <person name="Poole A.M."/>
            <person name="Pritham E.J."/>
            <person name="Richards T.A."/>
            <person name="Rocap G."/>
            <person name="Roy S.W."/>
            <person name="Sarai C."/>
            <person name="Schaack S."/>
            <person name="Shirato S."/>
            <person name="Slamovits C.H."/>
            <person name="Spencer D.F."/>
            <person name="Suzuki S."/>
            <person name="Worden A.Z."/>
            <person name="Zauner S."/>
            <person name="Barry K."/>
            <person name="Bell C."/>
            <person name="Bharti A.K."/>
            <person name="Crow J.A."/>
            <person name="Grimwood J."/>
            <person name="Kramer R."/>
            <person name="Lindquist E."/>
            <person name="Lucas S."/>
            <person name="Salamov A."/>
            <person name="McFadden G.I."/>
            <person name="Lane C.E."/>
            <person name="Keeling P.J."/>
            <person name="Gray M.W."/>
            <person name="Grigoriev I.V."/>
            <person name="Archibald J.M."/>
        </authorList>
    </citation>
    <scope>NUCLEOTIDE SEQUENCE</scope>
    <source>
        <strain evidence="1 3">CCMP2712</strain>
    </source>
</reference>
<dbReference type="EnsemblProtists" id="EKX32451">
    <property type="protein sequence ID" value="EKX32451"/>
    <property type="gene ID" value="GUITHDRAFT_148626"/>
</dbReference>
<dbReference type="EMBL" id="JH993189">
    <property type="protein sequence ID" value="EKX32451.1"/>
    <property type="molecule type" value="Genomic_DNA"/>
</dbReference>
<proteinExistence type="predicted"/>
<name>L1I862_GUITC</name>
<dbReference type="PaxDb" id="55529-EKX32451"/>
<protein>
    <submittedName>
        <fullName evidence="1 2">Uncharacterized protein</fullName>
    </submittedName>
</protein>
<organism evidence="1">
    <name type="scientific">Guillardia theta (strain CCMP2712)</name>
    <name type="common">Cryptophyte</name>
    <dbReference type="NCBI Taxonomy" id="905079"/>
    <lineage>
        <taxon>Eukaryota</taxon>
        <taxon>Cryptophyceae</taxon>
        <taxon>Pyrenomonadales</taxon>
        <taxon>Geminigeraceae</taxon>
        <taxon>Guillardia</taxon>
    </lineage>
</organism>
<reference evidence="3" key="2">
    <citation type="submission" date="2012-11" db="EMBL/GenBank/DDBJ databases">
        <authorList>
            <person name="Kuo A."/>
            <person name="Curtis B.A."/>
            <person name="Tanifuji G."/>
            <person name="Burki F."/>
            <person name="Gruber A."/>
            <person name="Irimia M."/>
            <person name="Maruyama S."/>
            <person name="Arias M.C."/>
            <person name="Ball S.G."/>
            <person name="Gile G.H."/>
            <person name="Hirakawa Y."/>
            <person name="Hopkins J.F."/>
            <person name="Rensing S.A."/>
            <person name="Schmutz J."/>
            <person name="Symeonidi A."/>
            <person name="Elias M."/>
            <person name="Eveleigh R.J."/>
            <person name="Herman E.K."/>
            <person name="Klute M.J."/>
            <person name="Nakayama T."/>
            <person name="Obornik M."/>
            <person name="Reyes-Prieto A."/>
            <person name="Armbrust E.V."/>
            <person name="Aves S.J."/>
            <person name="Beiko R.G."/>
            <person name="Coutinho P."/>
            <person name="Dacks J.B."/>
            <person name="Durnford D.G."/>
            <person name="Fast N.M."/>
            <person name="Green B.R."/>
            <person name="Grisdale C."/>
            <person name="Hempe F."/>
            <person name="Henrissat B."/>
            <person name="Hoppner M.P."/>
            <person name="Ishida K.-I."/>
            <person name="Kim E."/>
            <person name="Koreny L."/>
            <person name="Kroth P.G."/>
            <person name="Liu Y."/>
            <person name="Malik S.-B."/>
            <person name="Maier U.G."/>
            <person name="McRose D."/>
            <person name="Mock T."/>
            <person name="Neilson J.A."/>
            <person name="Onodera N.T."/>
            <person name="Poole A.M."/>
            <person name="Pritham E.J."/>
            <person name="Richards T.A."/>
            <person name="Rocap G."/>
            <person name="Roy S.W."/>
            <person name="Sarai C."/>
            <person name="Schaack S."/>
            <person name="Shirato S."/>
            <person name="Slamovits C.H."/>
            <person name="Spencer D.F."/>
            <person name="Suzuki S."/>
            <person name="Worden A.Z."/>
            <person name="Zauner S."/>
            <person name="Barry K."/>
            <person name="Bell C."/>
            <person name="Bharti A.K."/>
            <person name="Crow J.A."/>
            <person name="Grimwood J."/>
            <person name="Kramer R."/>
            <person name="Lindquist E."/>
            <person name="Lucas S."/>
            <person name="Salamov A."/>
            <person name="McFadden G.I."/>
            <person name="Lane C.E."/>
            <person name="Keeling P.J."/>
            <person name="Gray M.W."/>
            <person name="Grigoriev I.V."/>
            <person name="Archibald J.M."/>
        </authorList>
    </citation>
    <scope>NUCLEOTIDE SEQUENCE</scope>
    <source>
        <strain evidence="3">CCMP2712</strain>
    </source>
</reference>
<dbReference type="Proteomes" id="UP000011087">
    <property type="component" value="Unassembled WGS sequence"/>
</dbReference>
<dbReference type="AlphaFoldDB" id="L1I862"/>
<dbReference type="PANTHER" id="PTHR36018">
    <property type="entry name" value="OS09G0481800 PROTEIN"/>
    <property type="match status" value="1"/>
</dbReference>